<keyword evidence="2" id="KW-0812">Transmembrane</keyword>
<feature type="region of interest" description="Disordered" evidence="1">
    <location>
        <begin position="58"/>
        <end position="87"/>
    </location>
</feature>
<keyword evidence="3" id="KW-0732">Signal</keyword>
<feature type="chain" id="PRO_5020570612" evidence="3">
    <location>
        <begin position="20"/>
        <end position="136"/>
    </location>
</feature>
<comment type="caution">
    <text evidence="4">The sequence shown here is derived from an EMBL/GenBank/DDBJ whole genome shotgun (WGS) entry which is preliminary data.</text>
</comment>
<name>A0A4S9KN67_AURPU</name>
<evidence type="ECO:0000313" key="5">
    <source>
        <dbReference type="Proteomes" id="UP000306584"/>
    </source>
</evidence>
<keyword evidence="2" id="KW-0472">Membrane</keyword>
<proteinExistence type="predicted"/>
<dbReference type="AlphaFoldDB" id="A0A4S9KN67"/>
<organism evidence="4 5">
    <name type="scientific">Aureobasidium pullulans</name>
    <name type="common">Black yeast</name>
    <name type="synonym">Pullularia pullulans</name>
    <dbReference type="NCBI Taxonomy" id="5580"/>
    <lineage>
        <taxon>Eukaryota</taxon>
        <taxon>Fungi</taxon>
        <taxon>Dikarya</taxon>
        <taxon>Ascomycota</taxon>
        <taxon>Pezizomycotina</taxon>
        <taxon>Dothideomycetes</taxon>
        <taxon>Dothideomycetidae</taxon>
        <taxon>Dothideales</taxon>
        <taxon>Saccotheciaceae</taxon>
        <taxon>Aureobasidium</taxon>
    </lineage>
</organism>
<keyword evidence="2" id="KW-1133">Transmembrane helix</keyword>
<reference evidence="4 5" key="1">
    <citation type="submission" date="2018-10" db="EMBL/GenBank/DDBJ databases">
        <title>Fifty Aureobasidium pullulans genomes reveal a recombining polyextremotolerant generalist.</title>
        <authorList>
            <person name="Gostincar C."/>
            <person name="Turk M."/>
            <person name="Zajc J."/>
            <person name="Gunde-Cimerman N."/>
        </authorList>
    </citation>
    <scope>NUCLEOTIDE SEQUENCE [LARGE SCALE GENOMIC DNA]</scope>
    <source>
        <strain evidence="4 5">EXF-6604</strain>
    </source>
</reference>
<sequence length="136" mass="15873">MYITNLLLTICVTAIFVTAAALPANSLSTRSPSIPASLQDEYIQLLKINEDYLIEKKKHKRAERHKKRQSDLDRKYPDHDKTLPKSQKNYQPCVSGVTAMCYRMMDIRYVFPCFFAPLFFFLVLILSTKNIVERFF</sequence>
<gene>
    <name evidence="4" type="ORF">D6D01_07579</name>
</gene>
<feature type="compositionally biased region" description="Basic residues" evidence="1">
    <location>
        <begin position="58"/>
        <end position="68"/>
    </location>
</feature>
<feature type="compositionally biased region" description="Basic and acidic residues" evidence="1">
    <location>
        <begin position="69"/>
        <end position="83"/>
    </location>
</feature>
<feature type="signal peptide" evidence="3">
    <location>
        <begin position="1"/>
        <end position="19"/>
    </location>
</feature>
<evidence type="ECO:0000313" key="4">
    <source>
        <dbReference type="EMBL" id="THY17064.1"/>
    </source>
</evidence>
<evidence type="ECO:0000256" key="1">
    <source>
        <dbReference type="SAM" id="MobiDB-lite"/>
    </source>
</evidence>
<evidence type="ECO:0000256" key="2">
    <source>
        <dbReference type="SAM" id="Phobius"/>
    </source>
</evidence>
<accession>A0A4S9KN67</accession>
<dbReference type="Proteomes" id="UP000306584">
    <property type="component" value="Unassembled WGS sequence"/>
</dbReference>
<dbReference type="EMBL" id="QZBD01000376">
    <property type="protein sequence ID" value="THY17064.1"/>
    <property type="molecule type" value="Genomic_DNA"/>
</dbReference>
<evidence type="ECO:0000256" key="3">
    <source>
        <dbReference type="SAM" id="SignalP"/>
    </source>
</evidence>
<protein>
    <submittedName>
        <fullName evidence="4">Uncharacterized protein</fullName>
    </submittedName>
</protein>
<feature type="transmembrane region" description="Helical" evidence="2">
    <location>
        <begin position="109"/>
        <end position="127"/>
    </location>
</feature>